<dbReference type="PANTHER" id="PTHR34700:SF4">
    <property type="entry name" value="PHAGE-LIKE ELEMENT PBSX PROTEIN XKDP"/>
    <property type="match status" value="1"/>
</dbReference>
<dbReference type="SMART" id="SM00257">
    <property type="entry name" value="LysM"/>
    <property type="match status" value="1"/>
</dbReference>
<organism evidence="3 4">
    <name type="scientific">Harenicola maris</name>
    <dbReference type="NCBI Taxonomy" id="2841044"/>
    <lineage>
        <taxon>Bacteria</taxon>
        <taxon>Pseudomonadati</taxon>
        <taxon>Pseudomonadota</taxon>
        <taxon>Alphaproteobacteria</taxon>
        <taxon>Rhodobacterales</taxon>
        <taxon>Paracoccaceae</taxon>
        <taxon>Harenicola</taxon>
    </lineage>
</organism>
<evidence type="ECO:0000256" key="1">
    <source>
        <dbReference type="SAM" id="MobiDB-lite"/>
    </source>
</evidence>
<comment type="caution">
    <text evidence="3">The sequence shown here is derived from an EMBL/GenBank/DDBJ whole genome shotgun (WGS) entry which is preliminary data.</text>
</comment>
<dbReference type="InterPro" id="IPR036779">
    <property type="entry name" value="LysM_dom_sf"/>
</dbReference>
<dbReference type="RefSeq" id="WP_327794070.1">
    <property type="nucleotide sequence ID" value="NZ_JADQAZ010000002.1"/>
</dbReference>
<dbReference type="InterPro" id="IPR018392">
    <property type="entry name" value="LysM"/>
</dbReference>
<feature type="region of interest" description="Disordered" evidence="1">
    <location>
        <begin position="61"/>
        <end position="80"/>
    </location>
</feature>
<protein>
    <submittedName>
        <fullName evidence="3">LysM peptidoglycan-binding domain-containing protein</fullName>
    </submittedName>
</protein>
<dbReference type="Proteomes" id="UP001315686">
    <property type="component" value="Unassembled WGS sequence"/>
</dbReference>
<feature type="domain" description="LysM" evidence="2">
    <location>
        <begin position="153"/>
        <end position="202"/>
    </location>
</feature>
<sequence length="210" mass="22526">MRKYIPHAMWGSLVLVTGVLVIWQPGAISPEMAVTHDVEITEPAAPEMRVAEAAPAPAVPERESFETAKRAVPDATRPLTPSPELNEIIKRALEEGMSRSEIERILGTSLAAGDVEVPPGLMTAEGEIDTGTMVEAMGSADEGDEIQLLTEAQSYTVQPGDSLARIALIYYGDPYAYPRIFAANEGSVERPDLIYAGQVLVIPAAVETQP</sequence>
<dbReference type="AlphaFoldDB" id="A0AAP2CNT3"/>
<accession>A0AAP2CNT3</accession>
<dbReference type="PROSITE" id="PS51782">
    <property type="entry name" value="LYSM"/>
    <property type="match status" value="1"/>
</dbReference>
<dbReference type="SUPFAM" id="SSF54106">
    <property type="entry name" value="LysM domain"/>
    <property type="match status" value="1"/>
</dbReference>
<evidence type="ECO:0000313" key="3">
    <source>
        <dbReference type="EMBL" id="MBT0957847.1"/>
    </source>
</evidence>
<dbReference type="Pfam" id="PF01476">
    <property type="entry name" value="LysM"/>
    <property type="match status" value="1"/>
</dbReference>
<name>A0AAP2CNT3_9RHOB</name>
<evidence type="ECO:0000313" key="4">
    <source>
        <dbReference type="Proteomes" id="UP001315686"/>
    </source>
</evidence>
<proteinExistence type="predicted"/>
<dbReference type="InterPro" id="IPR052196">
    <property type="entry name" value="Bact_Kbp"/>
</dbReference>
<dbReference type="EMBL" id="JADQAZ010000002">
    <property type="protein sequence ID" value="MBT0957847.1"/>
    <property type="molecule type" value="Genomic_DNA"/>
</dbReference>
<dbReference type="PANTHER" id="PTHR34700">
    <property type="entry name" value="POTASSIUM BINDING PROTEIN KBP"/>
    <property type="match status" value="1"/>
</dbReference>
<dbReference type="CDD" id="cd00118">
    <property type="entry name" value="LysM"/>
    <property type="match status" value="1"/>
</dbReference>
<reference evidence="3 4" key="1">
    <citation type="journal article" date="2021" name="Arch. Microbiol.">
        <title>Harenicola maris gen. nov., sp. nov. isolated from the Sea of Japan shallow sediments.</title>
        <authorList>
            <person name="Romanenko L.A."/>
            <person name="Kurilenko V.V."/>
            <person name="Chernysheva N.Y."/>
            <person name="Tekutyeva L.A."/>
            <person name="Velansky P.V."/>
            <person name="Svetashev V.I."/>
            <person name="Isaeva M.P."/>
        </authorList>
    </citation>
    <scope>NUCLEOTIDE SEQUENCE [LARGE SCALE GENOMIC DNA]</scope>
    <source>
        <strain evidence="3 4">KMM 3653</strain>
    </source>
</reference>
<feature type="compositionally biased region" description="Basic and acidic residues" evidence="1">
    <location>
        <begin position="61"/>
        <end position="72"/>
    </location>
</feature>
<dbReference type="Gene3D" id="3.10.350.10">
    <property type="entry name" value="LysM domain"/>
    <property type="match status" value="1"/>
</dbReference>
<keyword evidence="4" id="KW-1185">Reference proteome</keyword>
<gene>
    <name evidence="3" type="ORF">IV417_10635</name>
</gene>
<evidence type="ECO:0000259" key="2">
    <source>
        <dbReference type="PROSITE" id="PS51782"/>
    </source>
</evidence>